<comment type="similarity">
    <text evidence="1">Belongs to the peptidase A1 family.</text>
</comment>
<dbReference type="PROSITE" id="PS51767">
    <property type="entry name" value="PEPTIDASE_A1"/>
    <property type="match status" value="1"/>
</dbReference>
<protein>
    <submittedName>
        <fullName evidence="9">Aspartic proteinase CDR1-like</fullName>
    </submittedName>
</protein>
<evidence type="ECO:0000256" key="4">
    <source>
        <dbReference type="ARBA" id="ARBA00022801"/>
    </source>
</evidence>
<keyword evidence="5" id="KW-0325">Glycoprotein</keyword>
<organism evidence="8 9">
    <name type="scientific">Dioscorea cayennensis subsp. rotundata</name>
    <name type="common">White Guinea yam</name>
    <name type="synonym">Dioscorea rotundata</name>
    <dbReference type="NCBI Taxonomy" id="55577"/>
    <lineage>
        <taxon>Eukaryota</taxon>
        <taxon>Viridiplantae</taxon>
        <taxon>Streptophyta</taxon>
        <taxon>Embryophyta</taxon>
        <taxon>Tracheophyta</taxon>
        <taxon>Spermatophyta</taxon>
        <taxon>Magnoliopsida</taxon>
        <taxon>Liliopsida</taxon>
        <taxon>Dioscoreales</taxon>
        <taxon>Dioscoreaceae</taxon>
        <taxon>Dioscorea</taxon>
    </lineage>
</organism>
<feature type="compositionally biased region" description="Low complexity" evidence="6">
    <location>
        <begin position="63"/>
        <end position="77"/>
    </location>
</feature>
<evidence type="ECO:0000256" key="5">
    <source>
        <dbReference type="ARBA" id="ARBA00023180"/>
    </source>
</evidence>
<dbReference type="PANTHER" id="PTHR47967:SF128">
    <property type="entry name" value="ASPARTIC PROTEINASE CDR1-LIKE"/>
    <property type="match status" value="1"/>
</dbReference>
<dbReference type="InterPro" id="IPR032861">
    <property type="entry name" value="TAXi_N"/>
</dbReference>
<dbReference type="GO" id="GO:0004190">
    <property type="term" value="F:aspartic-type endopeptidase activity"/>
    <property type="evidence" value="ECO:0007669"/>
    <property type="project" value="UniProtKB-KW"/>
</dbReference>
<dbReference type="InterPro" id="IPR021109">
    <property type="entry name" value="Peptidase_aspartic_dom_sf"/>
</dbReference>
<feature type="domain" description="Peptidase A1" evidence="7">
    <location>
        <begin position="95"/>
        <end position="404"/>
    </location>
</feature>
<dbReference type="InterPro" id="IPR032799">
    <property type="entry name" value="TAXi_C"/>
</dbReference>
<dbReference type="GeneID" id="120278686"/>
<dbReference type="CDD" id="cd05476">
    <property type="entry name" value="pepsin_A_like_plant"/>
    <property type="match status" value="1"/>
</dbReference>
<dbReference type="InterPro" id="IPR033121">
    <property type="entry name" value="PEPTIDASE_A1"/>
</dbReference>
<evidence type="ECO:0000313" key="8">
    <source>
        <dbReference type="Proteomes" id="UP001515500"/>
    </source>
</evidence>
<evidence type="ECO:0000259" key="7">
    <source>
        <dbReference type="PROSITE" id="PS51767"/>
    </source>
</evidence>
<evidence type="ECO:0000313" key="9">
    <source>
        <dbReference type="RefSeq" id="XP_039141349.1"/>
    </source>
</evidence>
<keyword evidence="4" id="KW-0378">Hydrolase</keyword>
<evidence type="ECO:0000256" key="3">
    <source>
        <dbReference type="ARBA" id="ARBA00022750"/>
    </source>
</evidence>
<keyword evidence="3" id="KW-0064">Aspartyl protease</keyword>
<keyword evidence="2" id="KW-0645">Protease</keyword>
<proteinExistence type="inferred from homology"/>
<evidence type="ECO:0000256" key="2">
    <source>
        <dbReference type="ARBA" id="ARBA00022670"/>
    </source>
</evidence>
<dbReference type="InterPro" id="IPR034161">
    <property type="entry name" value="Pepsin-like_plant"/>
</dbReference>
<reference evidence="9" key="1">
    <citation type="submission" date="2025-08" db="UniProtKB">
        <authorList>
            <consortium name="RefSeq"/>
        </authorList>
    </citation>
    <scope>IDENTIFICATION</scope>
</reference>
<dbReference type="Gene3D" id="2.40.70.10">
    <property type="entry name" value="Acid Proteases"/>
    <property type="match status" value="2"/>
</dbReference>
<dbReference type="PANTHER" id="PTHR47967">
    <property type="entry name" value="OS07G0603500 PROTEIN-RELATED"/>
    <property type="match status" value="1"/>
</dbReference>
<accession>A0AB40CMZ5</accession>
<name>A0AB40CMZ5_DIOCR</name>
<gene>
    <name evidence="9" type="primary">LOC120278686</name>
</gene>
<dbReference type="Proteomes" id="UP001515500">
    <property type="component" value="Chromosome 16"/>
</dbReference>
<keyword evidence="8" id="KW-1185">Reference proteome</keyword>
<feature type="region of interest" description="Disordered" evidence="6">
    <location>
        <begin position="63"/>
        <end position="84"/>
    </location>
</feature>
<dbReference type="Pfam" id="PF14543">
    <property type="entry name" value="TAXi_N"/>
    <property type="match status" value="1"/>
</dbReference>
<evidence type="ECO:0000256" key="6">
    <source>
        <dbReference type="SAM" id="MobiDB-lite"/>
    </source>
</evidence>
<dbReference type="InterPro" id="IPR051708">
    <property type="entry name" value="Plant_Aspart_Prot_A1"/>
</dbReference>
<dbReference type="Pfam" id="PF14541">
    <property type="entry name" value="TAXi_C"/>
    <property type="match status" value="1"/>
</dbReference>
<dbReference type="GO" id="GO:0005576">
    <property type="term" value="C:extracellular region"/>
    <property type="evidence" value="ECO:0007669"/>
    <property type="project" value="TreeGrafter"/>
</dbReference>
<dbReference type="SUPFAM" id="SSF50630">
    <property type="entry name" value="Acid proteases"/>
    <property type="match status" value="1"/>
</dbReference>
<dbReference type="AlphaFoldDB" id="A0AB40CMZ5"/>
<dbReference type="GO" id="GO:0006508">
    <property type="term" value="P:proteolysis"/>
    <property type="evidence" value="ECO:0007669"/>
    <property type="project" value="UniProtKB-KW"/>
</dbReference>
<evidence type="ECO:0000256" key="1">
    <source>
        <dbReference type="ARBA" id="ARBA00007447"/>
    </source>
</evidence>
<sequence>MHRDSPLSPHYQPSVTSEYRVKDMIERSISRARYISSIISSTSYSDNDNDGYSGGGGGVYTSIASSSSSSSSSSSAPSPAPLNINSKMLPSNGDYITQLEIGTPPVKVVTLVDTGSDLVWVQCKPCDQCYNQDDPIFDPSKSSTFKGSVSCKDDICLAIRTSECINNQCNYMYEYADGSLTSGNLSRDTFTFSSGSDDKQQGNTSSSIPGIVFGCSHNSNDTDFTYSTLNLGDNALVNDPGFITISMGRRALTYYTVKLKSIAVGKDTIPNDPFDTNILVDLGTAISFIPDIMLSKLIDDLSKMVNLTRTNDPHNYLPLCYSHSVKDPPYPFPDITFTFYKRPHDTDGESIVLTPMQAFFHVSDTVLCLAMHGKKLVGISVLGNIAQLNMHVGYDLHNNVLSMATVNCSKF</sequence>
<dbReference type="RefSeq" id="XP_039141349.1">
    <property type="nucleotide sequence ID" value="XM_039285415.1"/>
</dbReference>